<dbReference type="InterPro" id="IPR050447">
    <property type="entry name" value="Erg6_SMT_methyltransf"/>
</dbReference>
<dbReference type="GO" id="GO:0032259">
    <property type="term" value="P:methylation"/>
    <property type="evidence" value="ECO:0007669"/>
    <property type="project" value="UniProtKB-KW"/>
</dbReference>
<reference evidence="3 4" key="1">
    <citation type="journal article" date="2019" name="Int. J. Syst. Evol. Microbiol.">
        <title>The Global Catalogue of Microorganisms (GCM) 10K type strain sequencing project: providing services to taxonomists for standard genome sequencing and annotation.</title>
        <authorList>
            <consortium name="The Broad Institute Genomics Platform"/>
            <consortium name="The Broad Institute Genome Sequencing Center for Infectious Disease"/>
            <person name="Wu L."/>
            <person name="Ma J."/>
        </authorList>
    </citation>
    <scope>NUCLEOTIDE SEQUENCE [LARGE SCALE GENOMIC DNA]</scope>
    <source>
        <strain evidence="3 4">XZYJT29</strain>
    </source>
</reference>
<sequence length="258" mass="27763">MSGSEETEMLERISAVSSAEALREFVRNALGLSSGESVLSVGCGPGYEPAEIAGAVGEGGRVLGVDVNGAILTRARERCAGRPQVSFERGDVTDLPIRDGSFDVALAKQVLQFVGDVDAALAEIHRVLEPGGRIAVVAGDSDAHVLHSTDRDRARRIEAAYRDVRPDRHLGTRLRSLLPAAGFHVSDVHAVSVLHTAINEQVERGIEVRREILSEQSPVDQSTIDAWESDLRALDDAGEFLSCGTQFVYLARKPREDG</sequence>
<keyword evidence="3" id="KW-0489">Methyltransferase</keyword>
<proteinExistence type="predicted"/>
<evidence type="ECO:0000256" key="1">
    <source>
        <dbReference type="ARBA" id="ARBA00022679"/>
    </source>
</evidence>
<dbReference type="RefSeq" id="WP_274323369.1">
    <property type="nucleotide sequence ID" value="NZ_CP118158.1"/>
</dbReference>
<feature type="domain" description="Methyltransferase type 11" evidence="2">
    <location>
        <begin position="39"/>
        <end position="135"/>
    </location>
</feature>
<dbReference type="PANTHER" id="PTHR44068:SF11">
    <property type="entry name" value="GERANYL DIPHOSPHATE 2-C-METHYLTRANSFERASE"/>
    <property type="match status" value="1"/>
</dbReference>
<dbReference type="EMBL" id="JBHTAS010000001">
    <property type="protein sequence ID" value="MFC7142302.1"/>
    <property type="molecule type" value="Genomic_DNA"/>
</dbReference>
<evidence type="ECO:0000259" key="2">
    <source>
        <dbReference type="Pfam" id="PF08241"/>
    </source>
</evidence>
<comment type="caution">
    <text evidence="3">The sequence shown here is derived from an EMBL/GenBank/DDBJ whole genome shotgun (WGS) entry which is preliminary data.</text>
</comment>
<dbReference type="Proteomes" id="UP001596432">
    <property type="component" value="Unassembled WGS sequence"/>
</dbReference>
<evidence type="ECO:0000313" key="3">
    <source>
        <dbReference type="EMBL" id="MFC7142302.1"/>
    </source>
</evidence>
<dbReference type="Pfam" id="PF08241">
    <property type="entry name" value="Methyltransf_11"/>
    <property type="match status" value="1"/>
</dbReference>
<dbReference type="InterPro" id="IPR029063">
    <property type="entry name" value="SAM-dependent_MTases_sf"/>
</dbReference>
<gene>
    <name evidence="3" type="ORF">ACFQMA_20990</name>
</gene>
<organism evidence="3 4">
    <name type="scientific">Halosimplex aquaticum</name>
    <dbReference type="NCBI Taxonomy" id="3026162"/>
    <lineage>
        <taxon>Archaea</taxon>
        <taxon>Methanobacteriati</taxon>
        <taxon>Methanobacteriota</taxon>
        <taxon>Stenosarchaea group</taxon>
        <taxon>Halobacteria</taxon>
        <taxon>Halobacteriales</taxon>
        <taxon>Haloarculaceae</taxon>
        <taxon>Halosimplex</taxon>
    </lineage>
</organism>
<dbReference type="SUPFAM" id="SSF53335">
    <property type="entry name" value="S-adenosyl-L-methionine-dependent methyltransferases"/>
    <property type="match status" value="1"/>
</dbReference>
<dbReference type="InterPro" id="IPR013216">
    <property type="entry name" value="Methyltransf_11"/>
</dbReference>
<dbReference type="Gene3D" id="3.40.50.150">
    <property type="entry name" value="Vaccinia Virus protein VP39"/>
    <property type="match status" value="1"/>
</dbReference>
<dbReference type="GO" id="GO:0008168">
    <property type="term" value="F:methyltransferase activity"/>
    <property type="evidence" value="ECO:0007669"/>
    <property type="project" value="UniProtKB-KW"/>
</dbReference>
<dbReference type="GeneID" id="78822638"/>
<dbReference type="PANTHER" id="PTHR44068">
    <property type="entry name" value="ZGC:194242"/>
    <property type="match status" value="1"/>
</dbReference>
<accession>A0ABD5Y4G1</accession>
<dbReference type="CDD" id="cd02440">
    <property type="entry name" value="AdoMet_MTases"/>
    <property type="match status" value="1"/>
</dbReference>
<name>A0ABD5Y4G1_9EURY</name>
<dbReference type="AlphaFoldDB" id="A0ABD5Y4G1"/>
<evidence type="ECO:0000313" key="4">
    <source>
        <dbReference type="Proteomes" id="UP001596432"/>
    </source>
</evidence>
<keyword evidence="1" id="KW-0808">Transferase</keyword>
<keyword evidence="4" id="KW-1185">Reference proteome</keyword>
<protein>
    <submittedName>
        <fullName evidence="3">Methyltransferase domain-containing protein</fullName>
    </submittedName>
</protein>